<dbReference type="AlphaFoldDB" id="A0A4U0F8P5"/>
<keyword evidence="11" id="KW-1185">Reference proteome</keyword>
<feature type="transmembrane region" description="Helical" evidence="7">
    <location>
        <begin position="470"/>
        <end position="489"/>
    </location>
</feature>
<dbReference type="InterPro" id="IPR025857">
    <property type="entry name" value="MacB_PCD"/>
</dbReference>
<evidence type="ECO:0000256" key="3">
    <source>
        <dbReference type="ARBA" id="ARBA00022692"/>
    </source>
</evidence>
<keyword evidence="3 7" id="KW-0812">Transmembrane</keyword>
<evidence type="ECO:0000256" key="2">
    <source>
        <dbReference type="ARBA" id="ARBA00022475"/>
    </source>
</evidence>
<sequence length="827" mass="91218">MKLWQMAWRNLMRRKLRTWLTILSIVIGVASTFAVIASIDTAKKAFPLYLKEAFGKADYQINGTDAYFPQEVQHAVEKVDHAISVAVLKQNTKLHYEQEGITAISKRVDLTGYSSLDTKLTGFRVIDGNLTSGGAVITDRTAKAWKTKVGDTIAFDTENGLREIKVAAIVKYTMELMGPSSWMMAKYHPWSVAVPLSVMQDWFGLSGKIQSVQVKADQESELPSVGQQLDELVKRYGNVYTQPVVIDFDSLDQADPFFLALYLAGFLGIALSAFIIFNTLYVSIKERKKEFAAMKTIGFTPEQLQGMVLYEVILLSVVGTAVGLLLGYGFAGLLKSLIFLIFNIQDEVGTVLAKGAAVALLAGLLIPAAAALYPIRQAGKVSVIEVLKVSRSEKVSRKKWPAVLGALLILSGFFIKHLLLIVPLLIGIALVFPYLFRMFAAWLKPVYNRMFGFSGAMAARNLNRNQGRTAMTSVVLCLGIAMIVLMASLNSAIVQSFERVIYSSYGGNLDIHLHHIEKTDLEQLKNIPGVADAQTYPVNSAVWTLNGLKRNLPVFGVGAEWIDRFPLFSVSGTKHSTLIGQLAPNEIILSKISFGVWGGKIGDSIELATLHGKQNFKVVAVVDTMKNGGYGAFMRKDYFTDVFGIKYEKNALVIKDEATTPLQLRERVFDKFGARMMEMFGPEDWVSIVGATYTGSFSIVNLLIILSIVISGIGITNTLLMNIMERIRELGMMRAVGVTRRQVIRMVRLEGLGMGIAATVIGCLFGIMLIYITSTFLEINSLTYEFGVSWIILTAIGLFGLLISWFSSFSPASRAAKTRLSEALRYE</sequence>
<accession>A0A4U0F8P5</accession>
<name>A0A4U0F8P5_9BACL</name>
<dbReference type="RefSeq" id="WP_136779022.1">
    <property type="nucleotide sequence ID" value="NZ_SUPK01000008.1"/>
</dbReference>
<keyword evidence="4 7" id="KW-1133">Transmembrane helix</keyword>
<protein>
    <submittedName>
        <fullName evidence="10">ABC transporter permease</fullName>
    </submittedName>
</protein>
<feature type="transmembrane region" description="Helical" evidence="7">
    <location>
        <begin position="751"/>
        <end position="774"/>
    </location>
</feature>
<reference evidence="10 11" key="1">
    <citation type="submission" date="2019-04" db="EMBL/GenBank/DDBJ databases">
        <title>Cohnella sp. nov., isolated from soil.</title>
        <authorList>
            <person name="Kim W."/>
        </authorList>
    </citation>
    <scope>NUCLEOTIDE SEQUENCE [LARGE SCALE GENOMIC DNA]</scope>
    <source>
        <strain evidence="10 11">CAU 1483</strain>
    </source>
</reference>
<keyword evidence="5 7" id="KW-0472">Membrane</keyword>
<dbReference type="GO" id="GO:0022857">
    <property type="term" value="F:transmembrane transporter activity"/>
    <property type="evidence" value="ECO:0007669"/>
    <property type="project" value="TreeGrafter"/>
</dbReference>
<comment type="similarity">
    <text evidence="6">Belongs to the ABC-4 integral membrane protein family.</text>
</comment>
<dbReference type="PANTHER" id="PTHR30572">
    <property type="entry name" value="MEMBRANE COMPONENT OF TRANSPORTER-RELATED"/>
    <property type="match status" value="1"/>
</dbReference>
<dbReference type="OrthoDB" id="9780560at2"/>
<feature type="transmembrane region" description="Helical" evidence="7">
    <location>
        <begin position="702"/>
        <end position="724"/>
    </location>
</feature>
<evidence type="ECO:0000313" key="11">
    <source>
        <dbReference type="Proteomes" id="UP000309673"/>
    </source>
</evidence>
<dbReference type="EMBL" id="SUPK01000008">
    <property type="protein sequence ID" value="TJY40828.1"/>
    <property type="molecule type" value="Genomic_DNA"/>
</dbReference>
<dbReference type="Pfam" id="PF02687">
    <property type="entry name" value="FtsX"/>
    <property type="match status" value="2"/>
</dbReference>
<comment type="subcellular location">
    <subcellularLocation>
        <location evidence="1">Cell membrane</location>
        <topology evidence="1">Multi-pass membrane protein</topology>
    </subcellularLocation>
</comment>
<gene>
    <name evidence="10" type="ORF">E5161_16955</name>
</gene>
<evidence type="ECO:0000256" key="7">
    <source>
        <dbReference type="SAM" id="Phobius"/>
    </source>
</evidence>
<feature type="transmembrane region" description="Helical" evidence="7">
    <location>
        <begin position="400"/>
        <end position="419"/>
    </location>
</feature>
<evidence type="ECO:0000259" key="8">
    <source>
        <dbReference type="Pfam" id="PF02687"/>
    </source>
</evidence>
<dbReference type="InterPro" id="IPR003838">
    <property type="entry name" value="ABC3_permease_C"/>
</dbReference>
<feature type="transmembrane region" description="Helical" evidence="7">
    <location>
        <begin position="425"/>
        <end position="443"/>
    </location>
</feature>
<evidence type="ECO:0000256" key="5">
    <source>
        <dbReference type="ARBA" id="ARBA00023136"/>
    </source>
</evidence>
<feature type="domain" description="MacB-like periplasmic core" evidence="9">
    <location>
        <begin position="18"/>
        <end position="231"/>
    </location>
</feature>
<evidence type="ECO:0000256" key="6">
    <source>
        <dbReference type="ARBA" id="ARBA00038076"/>
    </source>
</evidence>
<feature type="transmembrane region" description="Helical" evidence="7">
    <location>
        <begin position="257"/>
        <end position="281"/>
    </location>
</feature>
<proteinExistence type="inferred from homology"/>
<keyword evidence="2" id="KW-1003">Cell membrane</keyword>
<feature type="transmembrane region" description="Helical" evidence="7">
    <location>
        <begin position="786"/>
        <end position="809"/>
    </location>
</feature>
<dbReference type="Pfam" id="PF12704">
    <property type="entry name" value="MacB_PCD"/>
    <property type="match status" value="1"/>
</dbReference>
<feature type="domain" description="ABC3 transporter permease C-terminal" evidence="8">
    <location>
        <begin position="702"/>
        <end position="818"/>
    </location>
</feature>
<dbReference type="Proteomes" id="UP000309673">
    <property type="component" value="Unassembled WGS sequence"/>
</dbReference>
<evidence type="ECO:0000256" key="4">
    <source>
        <dbReference type="ARBA" id="ARBA00022989"/>
    </source>
</evidence>
<dbReference type="GO" id="GO:0005886">
    <property type="term" value="C:plasma membrane"/>
    <property type="evidence" value="ECO:0007669"/>
    <property type="project" value="UniProtKB-SubCell"/>
</dbReference>
<comment type="caution">
    <text evidence="10">The sequence shown here is derived from an EMBL/GenBank/DDBJ whole genome shotgun (WGS) entry which is preliminary data.</text>
</comment>
<feature type="transmembrane region" description="Helical" evidence="7">
    <location>
        <begin position="351"/>
        <end position="373"/>
    </location>
</feature>
<feature type="domain" description="ABC3 transporter permease C-terminal" evidence="8">
    <location>
        <begin position="263"/>
        <end position="382"/>
    </location>
</feature>
<evidence type="ECO:0000313" key="10">
    <source>
        <dbReference type="EMBL" id="TJY40828.1"/>
    </source>
</evidence>
<evidence type="ECO:0000259" key="9">
    <source>
        <dbReference type="Pfam" id="PF12704"/>
    </source>
</evidence>
<dbReference type="PANTHER" id="PTHR30572:SF4">
    <property type="entry name" value="ABC TRANSPORTER PERMEASE YTRF"/>
    <property type="match status" value="1"/>
</dbReference>
<organism evidence="10 11">
    <name type="scientific">Cohnella pontilimi</name>
    <dbReference type="NCBI Taxonomy" id="2564100"/>
    <lineage>
        <taxon>Bacteria</taxon>
        <taxon>Bacillati</taxon>
        <taxon>Bacillota</taxon>
        <taxon>Bacilli</taxon>
        <taxon>Bacillales</taxon>
        <taxon>Paenibacillaceae</taxon>
        <taxon>Cohnella</taxon>
    </lineage>
</organism>
<evidence type="ECO:0000256" key="1">
    <source>
        <dbReference type="ARBA" id="ARBA00004651"/>
    </source>
</evidence>
<feature type="transmembrane region" description="Helical" evidence="7">
    <location>
        <begin position="308"/>
        <end position="331"/>
    </location>
</feature>
<dbReference type="InterPro" id="IPR050250">
    <property type="entry name" value="Macrolide_Exporter_MacB"/>
</dbReference>